<dbReference type="InterPro" id="IPR006304">
    <property type="entry name" value="T3SS_SpaR/YscT"/>
</dbReference>
<protein>
    <submittedName>
        <fullName evidence="8">Type III secretion protein T</fullName>
    </submittedName>
</protein>
<evidence type="ECO:0000256" key="2">
    <source>
        <dbReference type="ARBA" id="ARBA00009772"/>
    </source>
</evidence>
<comment type="caution">
    <text evidence="8">The sequence shown here is derived from an EMBL/GenBank/DDBJ whole genome shotgun (WGS) entry which is preliminary data.</text>
</comment>
<dbReference type="Pfam" id="PF01311">
    <property type="entry name" value="Bac_export_1"/>
    <property type="match status" value="1"/>
</dbReference>
<evidence type="ECO:0000256" key="6">
    <source>
        <dbReference type="ARBA" id="ARBA00023136"/>
    </source>
</evidence>
<dbReference type="PANTHER" id="PTHR30065:SF1">
    <property type="entry name" value="SURFACE PRESENTATION OF ANTIGENS PROTEIN SPAR"/>
    <property type="match status" value="1"/>
</dbReference>
<dbReference type="NCBIfam" id="TIGR01401">
    <property type="entry name" value="fliR_like_III"/>
    <property type="match status" value="1"/>
</dbReference>
<evidence type="ECO:0000256" key="7">
    <source>
        <dbReference type="RuleBase" id="RU362072"/>
    </source>
</evidence>
<feature type="transmembrane region" description="Helical" evidence="7">
    <location>
        <begin position="186"/>
        <end position="210"/>
    </location>
</feature>
<reference evidence="8 9" key="1">
    <citation type="submission" date="2019-03" db="EMBL/GenBank/DDBJ databases">
        <title>Genomic Encyclopedia of Type Strains, Phase III (KMG-III): the genomes of soil and plant-associated and newly described type strains.</title>
        <authorList>
            <person name="Whitman W."/>
        </authorList>
    </citation>
    <scope>NUCLEOTIDE SEQUENCE [LARGE SCALE GENOMIC DNA]</scope>
    <source>
        <strain evidence="8 9">CECT 7378</strain>
    </source>
</reference>
<feature type="transmembrane region" description="Helical" evidence="7">
    <location>
        <begin position="79"/>
        <end position="96"/>
    </location>
</feature>
<dbReference type="PRINTS" id="PR00953">
    <property type="entry name" value="TYPE3IMRPROT"/>
</dbReference>
<comment type="subcellular location">
    <subcellularLocation>
        <location evidence="1 7">Cell membrane</location>
        <topology evidence="1 7">Multi-pass membrane protein</topology>
    </subcellularLocation>
</comment>
<evidence type="ECO:0000313" key="8">
    <source>
        <dbReference type="EMBL" id="TDO98243.1"/>
    </source>
</evidence>
<dbReference type="GO" id="GO:0006605">
    <property type="term" value="P:protein targeting"/>
    <property type="evidence" value="ECO:0007669"/>
    <property type="project" value="UniProtKB-UniRule"/>
</dbReference>
<dbReference type="PANTHER" id="PTHR30065">
    <property type="entry name" value="FLAGELLAR BIOSYNTHETIC PROTEIN FLIR"/>
    <property type="match status" value="1"/>
</dbReference>
<feature type="transmembrane region" description="Helical" evidence="7">
    <location>
        <begin position="134"/>
        <end position="152"/>
    </location>
</feature>
<evidence type="ECO:0000256" key="1">
    <source>
        <dbReference type="ARBA" id="ARBA00004651"/>
    </source>
</evidence>
<feature type="transmembrane region" description="Helical" evidence="7">
    <location>
        <begin position="41"/>
        <end position="59"/>
    </location>
</feature>
<dbReference type="Proteomes" id="UP000294656">
    <property type="component" value="Unassembled WGS sequence"/>
</dbReference>
<evidence type="ECO:0000313" key="9">
    <source>
        <dbReference type="Proteomes" id="UP000294656"/>
    </source>
</evidence>
<dbReference type="EMBL" id="SNXC01000011">
    <property type="protein sequence ID" value="TDO98243.1"/>
    <property type="molecule type" value="Genomic_DNA"/>
</dbReference>
<dbReference type="AlphaFoldDB" id="A0A4R6M9W9"/>
<feature type="transmembrane region" description="Helical" evidence="7">
    <location>
        <begin position="12"/>
        <end position="34"/>
    </location>
</feature>
<keyword evidence="3 7" id="KW-1003">Cell membrane</keyword>
<proteinExistence type="inferred from homology"/>
<gene>
    <name evidence="8" type="ORF">DFP79_1884</name>
</gene>
<keyword evidence="6 7" id="KW-0472">Membrane</keyword>
<keyword evidence="4 7" id="KW-0812">Transmembrane</keyword>
<organism evidence="8 9">
    <name type="scientific">Marinomonas balearica</name>
    <dbReference type="NCBI Taxonomy" id="491947"/>
    <lineage>
        <taxon>Bacteria</taxon>
        <taxon>Pseudomonadati</taxon>
        <taxon>Pseudomonadota</taxon>
        <taxon>Gammaproteobacteria</taxon>
        <taxon>Oceanospirillales</taxon>
        <taxon>Oceanospirillaceae</taxon>
        <taxon>Marinomonas</taxon>
    </lineage>
</organism>
<comment type="similarity">
    <text evidence="2 7">Belongs to the FliR/MopE/SpaR family.</text>
</comment>
<dbReference type="GO" id="GO:0005886">
    <property type="term" value="C:plasma membrane"/>
    <property type="evidence" value="ECO:0007669"/>
    <property type="project" value="UniProtKB-SubCell"/>
</dbReference>
<feature type="transmembrane region" description="Helical" evidence="7">
    <location>
        <begin position="217"/>
        <end position="242"/>
    </location>
</feature>
<evidence type="ECO:0000256" key="4">
    <source>
        <dbReference type="ARBA" id="ARBA00022692"/>
    </source>
</evidence>
<dbReference type="RefSeq" id="WP_133503670.1">
    <property type="nucleotide sequence ID" value="NZ_SNXC01000011.1"/>
</dbReference>
<evidence type="ECO:0000256" key="5">
    <source>
        <dbReference type="ARBA" id="ARBA00022989"/>
    </source>
</evidence>
<sequence>MVFSAIDALPEWVISISLGMARLYPCLLLIPLFSFKELKGMLRYALVIVLALMVAPGIKDALPSDHSWFTLFTLYLKESALGMLLGAILAIPFWLFESVGGLFDNQRGALMGGQLNPSLGQDFTPLGFLFKQTLIVLMITTGSFEAMLQVIWDSYLIWPPTVWYPTPSADGFNVYLSLLKDAFTDLVLYAAPLVTLLLFVEFGVSVLSLYSPQLQAFVLAMPIKCLAGLGFLIFYIPTLFYLGEERNLALLDLKHVLKLLFEVP</sequence>
<keyword evidence="5 7" id="KW-1133">Transmembrane helix</keyword>
<evidence type="ECO:0000256" key="3">
    <source>
        <dbReference type="ARBA" id="ARBA00022475"/>
    </source>
</evidence>
<dbReference type="OrthoDB" id="9807748at2"/>
<name>A0A4R6M9W9_9GAMM</name>
<keyword evidence="9" id="KW-1185">Reference proteome</keyword>
<accession>A0A4R6M9W9</accession>
<dbReference type="InterPro" id="IPR002010">
    <property type="entry name" value="T3SS_IM_R"/>
</dbReference>